<reference evidence="1" key="2">
    <citation type="submission" date="2021-05" db="EMBL/GenBank/DDBJ databases">
        <title>Protein family content uncovers lineage relationships and bacterial pathway maintenance mechanisms in DPANN archaea.</title>
        <authorList>
            <person name="Castelle C.J."/>
            <person name="Meheust R."/>
            <person name="Jaffe A.L."/>
            <person name="Seitz K."/>
            <person name="Gong X."/>
            <person name="Baker B.J."/>
            <person name="Banfield J.F."/>
        </authorList>
    </citation>
    <scope>NUCLEOTIDE SEQUENCE</scope>
    <source>
        <strain evidence="1">RIFCSPLOWO2_01_FULL_58_19</strain>
    </source>
</reference>
<dbReference type="Gene3D" id="3.10.450.620">
    <property type="entry name" value="JHP933, nucleotidyltransferase-like core domain"/>
    <property type="match status" value="1"/>
</dbReference>
<dbReference type="GO" id="GO:0016740">
    <property type="term" value="F:transferase activity"/>
    <property type="evidence" value="ECO:0007669"/>
    <property type="project" value="UniProtKB-KW"/>
</dbReference>
<accession>A0A8T4LC44</accession>
<organism evidence="1 2">
    <name type="scientific">Candidatus Iainarchaeum sp</name>
    <dbReference type="NCBI Taxonomy" id="3101447"/>
    <lineage>
        <taxon>Archaea</taxon>
        <taxon>Candidatus Iainarchaeota</taxon>
        <taxon>Candidatus Iainarchaeia</taxon>
        <taxon>Candidatus Iainarchaeales</taxon>
        <taxon>Candidatus Iainarchaeaceae</taxon>
        <taxon>Candidatus Iainarchaeum</taxon>
    </lineage>
</organism>
<dbReference type="Pfam" id="PF08843">
    <property type="entry name" value="AbiEii"/>
    <property type="match status" value="1"/>
</dbReference>
<evidence type="ECO:0000313" key="2">
    <source>
        <dbReference type="Proteomes" id="UP000678237"/>
    </source>
</evidence>
<proteinExistence type="predicted"/>
<dbReference type="EMBL" id="JAGVWE010000002">
    <property type="protein sequence ID" value="MBS3062270.1"/>
    <property type="molecule type" value="Genomic_DNA"/>
</dbReference>
<sequence>MRLPLFNRLRRQLHRDIAFVQDQVLEIVYALEGKAVLHGGTALWRCYQGNRFSEDLDFYFVPKKGFREAFAREISSAGLKLAKYKQTANSVYAKVEREGINVAFEAALREFREPVVREYEKLDGSSLDVFTLSAEDLLLEKLAAFRGRRLVRDIYDVYHLSRLAGNEKGFKEKVAGQLVSLPQPVDEKNLNALVLSGAVPSFAQMADALRRRFSK</sequence>
<name>A0A8T4LC44_9ARCH</name>
<dbReference type="AlphaFoldDB" id="A0A8T4LC44"/>
<protein>
    <submittedName>
        <fullName evidence="1">Nucleotidyl transferase AbiEii/AbiGii toxin family protein</fullName>
    </submittedName>
</protein>
<dbReference type="Proteomes" id="UP000678237">
    <property type="component" value="Unassembled WGS sequence"/>
</dbReference>
<evidence type="ECO:0000313" key="1">
    <source>
        <dbReference type="EMBL" id="MBS3062270.1"/>
    </source>
</evidence>
<dbReference type="InterPro" id="IPR014942">
    <property type="entry name" value="AbiEii"/>
</dbReference>
<reference evidence="1" key="1">
    <citation type="submission" date="2021-03" db="EMBL/GenBank/DDBJ databases">
        <authorList>
            <person name="Jaffe A."/>
        </authorList>
    </citation>
    <scope>NUCLEOTIDE SEQUENCE</scope>
    <source>
        <strain evidence="1">RIFCSPLOWO2_01_FULL_58_19</strain>
    </source>
</reference>
<keyword evidence="1" id="KW-0808">Transferase</keyword>
<gene>
    <name evidence="1" type="ORF">J4203_00205</name>
</gene>
<comment type="caution">
    <text evidence="1">The sequence shown here is derived from an EMBL/GenBank/DDBJ whole genome shotgun (WGS) entry which is preliminary data.</text>
</comment>